<dbReference type="AlphaFoldDB" id="Q167X5"/>
<name>Q167X5_ROSDO</name>
<dbReference type="STRING" id="375451.RD1_2121"/>
<proteinExistence type="predicted"/>
<evidence type="ECO:0000313" key="1">
    <source>
        <dbReference type="EMBL" id="ABG31718.1"/>
    </source>
</evidence>
<protein>
    <submittedName>
        <fullName evidence="1">Uncharacterized protein</fullName>
    </submittedName>
</protein>
<dbReference type="KEGG" id="rde:RD1_2121"/>
<organism evidence="1 2">
    <name type="scientific">Roseobacter denitrificans (strain ATCC 33942 / OCh 114)</name>
    <name type="common">Erythrobacter sp. (strain OCh 114)</name>
    <name type="synonym">Roseobacter denitrificans</name>
    <dbReference type="NCBI Taxonomy" id="375451"/>
    <lineage>
        <taxon>Bacteria</taxon>
        <taxon>Pseudomonadati</taxon>
        <taxon>Pseudomonadota</taxon>
        <taxon>Alphaproteobacteria</taxon>
        <taxon>Rhodobacterales</taxon>
        <taxon>Roseobacteraceae</taxon>
        <taxon>Roseobacter</taxon>
    </lineage>
</organism>
<reference evidence="1 2" key="1">
    <citation type="journal article" date="2007" name="J. Bacteriol.">
        <title>The complete genome sequence of Roseobacter denitrificans reveals a mixotrophic rather than photosynthetic metabolism.</title>
        <authorList>
            <person name="Swingley W.D."/>
            <person name="Sadekar S."/>
            <person name="Mastrian S.D."/>
            <person name="Matthies H.J."/>
            <person name="Hao J."/>
            <person name="Ramos H."/>
            <person name="Acharya C.R."/>
            <person name="Conrad A.L."/>
            <person name="Taylor H.L."/>
            <person name="Dejesa L.C."/>
            <person name="Shah M.K."/>
            <person name="O'huallachain M.E."/>
            <person name="Lince M.T."/>
            <person name="Blankenship R.E."/>
            <person name="Beatty J.T."/>
            <person name="Touchman J.W."/>
        </authorList>
    </citation>
    <scope>NUCLEOTIDE SEQUENCE [LARGE SCALE GENOMIC DNA]</scope>
    <source>
        <strain evidence="2">ATCC 33942 / OCh 114</strain>
    </source>
</reference>
<sequence length="44" mass="5069">MITPRFRVFSPVFETLCAGFGFFARINGFCGAPYVDKRQHAKRE</sequence>
<keyword evidence="2" id="KW-1185">Reference proteome</keyword>
<dbReference type="Proteomes" id="UP000007029">
    <property type="component" value="Chromosome"/>
</dbReference>
<accession>Q167X5</accession>
<dbReference type="EMBL" id="CP000362">
    <property type="protein sequence ID" value="ABG31718.1"/>
    <property type="molecule type" value="Genomic_DNA"/>
</dbReference>
<gene>
    <name evidence="1" type="ordered locus">RD1_2121</name>
</gene>
<dbReference type="HOGENOM" id="CLU_3221460_0_0_5"/>
<evidence type="ECO:0000313" key="2">
    <source>
        <dbReference type="Proteomes" id="UP000007029"/>
    </source>
</evidence>